<evidence type="ECO:0000313" key="2">
    <source>
        <dbReference type="Proteomes" id="UP001193756"/>
    </source>
</evidence>
<dbReference type="Proteomes" id="UP001193756">
    <property type="component" value="Unassembled WGS sequence"/>
</dbReference>
<organism evidence="1 2">
    <name type="scientific">Agathobacter rectalis</name>
    <dbReference type="NCBI Taxonomy" id="39491"/>
    <lineage>
        <taxon>Bacteria</taxon>
        <taxon>Bacillati</taxon>
        <taxon>Bacillota</taxon>
        <taxon>Clostridia</taxon>
        <taxon>Lachnospirales</taxon>
        <taxon>Lachnospiraceae</taxon>
        <taxon>Agathobacter</taxon>
    </lineage>
</organism>
<comment type="caution">
    <text evidence="1">The sequence shown here is derived from an EMBL/GenBank/DDBJ whole genome shotgun (WGS) entry which is preliminary data.</text>
</comment>
<dbReference type="EMBL" id="JAAIMP010000008">
    <property type="protein sequence ID" value="NSC77116.1"/>
    <property type="molecule type" value="Genomic_DNA"/>
</dbReference>
<gene>
    <name evidence="1" type="ORF">G4312_07420</name>
</gene>
<dbReference type="AlphaFoldDB" id="A0AAX0BNE9"/>
<evidence type="ECO:0000313" key="1">
    <source>
        <dbReference type="EMBL" id="NSC77116.1"/>
    </source>
</evidence>
<name>A0AAX0BNE9_9FIRM</name>
<proteinExistence type="predicted"/>
<reference evidence="1" key="1">
    <citation type="journal article" date="2020" name="Cell Host Microbe">
        <title>Functional and Genomic Variation between Human-Derived Isolates of Lachnospiraceae Reveals Inter- and Intra-Species Diversity.</title>
        <authorList>
            <person name="Sorbara M.T."/>
            <person name="Littmann E.R."/>
            <person name="Fontana E."/>
            <person name="Moody T.U."/>
            <person name="Kohout C.E."/>
            <person name="Gjonbalaj M."/>
            <person name="Eaton V."/>
            <person name="Seok R."/>
            <person name="Leiner I.M."/>
            <person name="Pamer E.G."/>
        </authorList>
    </citation>
    <scope>NUCLEOTIDE SEQUENCE</scope>
    <source>
        <strain evidence="1">MSK.16.45</strain>
    </source>
</reference>
<protein>
    <submittedName>
        <fullName evidence="1">Uncharacterized protein</fullName>
    </submittedName>
</protein>
<dbReference type="RefSeq" id="WP_173844400.1">
    <property type="nucleotide sequence ID" value="NZ_JAAIMP010000008.1"/>
</dbReference>
<sequence>MYTVDIKGAQTILGYTEVFGEKKPELIDEIKKLNVHKAISIISELIQVRDAKCNPVYICGTEYTFPFDMVLKREFGGMKPSSPKEMFAMDNLHMDKHIVSLQMLLILLKKILIYGNMETLDCDEYDITHDDYQEIIKLQLLVADIVAEQNKKEFSVDHFLYSNYHLNYPKNVASEFLRMYYMMEKLSRNVENFDEDVRGEYRDYYSAFSNKYGITPTEYSSFLFGELQPYYEGKNALAYNSVWRNAAEYYKSTKNVDKIQRALDILQINPDEYREWALNTEETEWDFSAFFANPLISDGKGKHISISDITLRNAFFEKMFWLIRDCYPMEDSRAMAFFGRLYEKYIQELTEKVTNDIYKFIPEFEFKIGREKKKSSDAYIRKDKTLLAIEAKGFSVLIDCMIKNEKVEDNNKKLFVKPILQADKCIVNTISSRPEFDEVDEIFIVSVTMDNVNAVPNYYNSIHQEIEQNKQSGLVKYYFNLNIEEYEMLMYLVENKKDVFELLRNYFDNPILKPFSNYLRECYPEIVMTKFMSDCYNEASREMRKLLWD</sequence>
<accession>A0AAX0BNE9</accession>
<reference evidence="1" key="2">
    <citation type="submission" date="2020-02" db="EMBL/GenBank/DDBJ databases">
        <authorList>
            <person name="Littmann E."/>
            <person name="Sorbara M."/>
        </authorList>
    </citation>
    <scope>NUCLEOTIDE SEQUENCE</scope>
    <source>
        <strain evidence="1">MSK.16.45</strain>
    </source>
</reference>